<dbReference type="Proteomes" id="UP000830198">
    <property type="component" value="Chromosome"/>
</dbReference>
<dbReference type="EMBL" id="CP095855">
    <property type="protein sequence ID" value="UPK69508.1"/>
    <property type="molecule type" value="Genomic_DNA"/>
</dbReference>
<organism evidence="1 2">
    <name type="scientific">Chitinophaga filiformis</name>
    <name type="common">Myxococcus filiformis</name>
    <name type="synonym">Flexibacter filiformis</name>
    <dbReference type="NCBI Taxonomy" id="104663"/>
    <lineage>
        <taxon>Bacteria</taxon>
        <taxon>Pseudomonadati</taxon>
        <taxon>Bacteroidota</taxon>
        <taxon>Chitinophagia</taxon>
        <taxon>Chitinophagales</taxon>
        <taxon>Chitinophagaceae</taxon>
        <taxon>Chitinophaga</taxon>
    </lineage>
</organism>
<dbReference type="RefSeq" id="WP_247811798.1">
    <property type="nucleotide sequence ID" value="NZ_CP095855.1"/>
</dbReference>
<reference evidence="1 2" key="1">
    <citation type="submission" date="2022-04" db="EMBL/GenBank/DDBJ databases">
        <title>The arsenic-methylating capacity of Chitinophaga filiformis YT5 during chitin decomposition.</title>
        <authorList>
            <person name="Chen G."/>
            <person name="Liang Y."/>
        </authorList>
    </citation>
    <scope>NUCLEOTIDE SEQUENCE [LARGE SCALE GENOMIC DNA]</scope>
    <source>
        <strain evidence="1 2">YT5</strain>
    </source>
</reference>
<gene>
    <name evidence="1" type="ORF">MYF79_31590</name>
</gene>
<proteinExistence type="predicted"/>
<evidence type="ECO:0000313" key="1">
    <source>
        <dbReference type="EMBL" id="UPK69508.1"/>
    </source>
</evidence>
<sequence length="148" mass="17043">MKIRSFFVNGLLVLIMYTNCSKDKRPVSNLNETERKLVGYWSTKQITVEHTGQPTVVMNNFSDCYHIIFKDQPYPNLNTGIYADTKWSEDWKDCSKAANAWKVGSDGKLLLASNDTVYADILILEEDTLAFRFNSNWIPGDVLTFEFR</sequence>
<name>A0ABY4I1L9_CHIFI</name>
<accession>A0ABY4I1L9</accession>
<evidence type="ECO:0000313" key="2">
    <source>
        <dbReference type="Proteomes" id="UP000830198"/>
    </source>
</evidence>
<evidence type="ECO:0008006" key="3">
    <source>
        <dbReference type="Google" id="ProtNLM"/>
    </source>
</evidence>
<keyword evidence="2" id="KW-1185">Reference proteome</keyword>
<protein>
    <recommendedName>
        <fullName evidence="3">Lipocalin-like domain-containing protein</fullName>
    </recommendedName>
</protein>